<name>A0A6A6TNS5_9PLEO</name>
<feature type="compositionally biased region" description="Polar residues" evidence="1">
    <location>
        <begin position="65"/>
        <end position="74"/>
    </location>
</feature>
<protein>
    <submittedName>
        <fullName evidence="2">Uncharacterized protein</fullName>
    </submittedName>
</protein>
<feature type="region of interest" description="Disordered" evidence="1">
    <location>
        <begin position="219"/>
        <end position="243"/>
    </location>
</feature>
<feature type="compositionally biased region" description="Polar residues" evidence="1">
    <location>
        <begin position="224"/>
        <end position="235"/>
    </location>
</feature>
<dbReference type="EMBL" id="MU004294">
    <property type="protein sequence ID" value="KAF2661422.1"/>
    <property type="molecule type" value="Genomic_DNA"/>
</dbReference>
<feature type="region of interest" description="Disordered" evidence="1">
    <location>
        <begin position="1"/>
        <end position="84"/>
    </location>
</feature>
<keyword evidence="3" id="KW-1185">Reference proteome</keyword>
<dbReference type="AlphaFoldDB" id="A0A6A6TNS5"/>
<evidence type="ECO:0000313" key="3">
    <source>
        <dbReference type="Proteomes" id="UP000799324"/>
    </source>
</evidence>
<gene>
    <name evidence="2" type="ORF">K491DRAFT_674071</name>
</gene>
<feature type="compositionally biased region" description="Polar residues" evidence="1">
    <location>
        <begin position="46"/>
        <end position="55"/>
    </location>
</feature>
<evidence type="ECO:0000256" key="1">
    <source>
        <dbReference type="SAM" id="MobiDB-lite"/>
    </source>
</evidence>
<reference evidence="2" key="1">
    <citation type="journal article" date="2020" name="Stud. Mycol.">
        <title>101 Dothideomycetes genomes: a test case for predicting lifestyles and emergence of pathogens.</title>
        <authorList>
            <person name="Haridas S."/>
            <person name="Albert R."/>
            <person name="Binder M."/>
            <person name="Bloem J."/>
            <person name="Labutti K."/>
            <person name="Salamov A."/>
            <person name="Andreopoulos B."/>
            <person name="Baker S."/>
            <person name="Barry K."/>
            <person name="Bills G."/>
            <person name="Bluhm B."/>
            <person name="Cannon C."/>
            <person name="Castanera R."/>
            <person name="Culley D."/>
            <person name="Daum C."/>
            <person name="Ezra D."/>
            <person name="Gonzalez J."/>
            <person name="Henrissat B."/>
            <person name="Kuo A."/>
            <person name="Liang C."/>
            <person name="Lipzen A."/>
            <person name="Lutzoni F."/>
            <person name="Magnuson J."/>
            <person name="Mondo S."/>
            <person name="Nolan M."/>
            <person name="Ohm R."/>
            <person name="Pangilinan J."/>
            <person name="Park H.-J."/>
            <person name="Ramirez L."/>
            <person name="Alfaro M."/>
            <person name="Sun H."/>
            <person name="Tritt A."/>
            <person name="Yoshinaga Y."/>
            <person name="Zwiers L.-H."/>
            <person name="Turgeon B."/>
            <person name="Goodwin S."/>
            <person name="Spatafora J."/>
            <person name="Crous P."/>
            <person name="Grigoriev I."/>
        </authorList>
    </citation>
    <scope>NUCLEOTIDE SEQUENCE</scope>
    <source>
        <strain evidence="2">CBS 122681</strain>
    </source>
</reference>
<organism evidence="2 3">
    <name type="scientific">Lophiostoma macrostomum CBS 122681</name>
    <dbReference type="NCBI Taxonomy" id="1314788"/>
    <lineage>
        <taxon>Eukaryota</taxon>
        <taxon>Fungi</taxon>
        <taxon>Dikarya</taxon>
        <taxon>Ascomycota</taxon>
        <taxon>Pezizomycotina</taxon>
        <taxon>Dothideomycetes</taxon>
        <taxon>Pleosporomycetidae</taxon>
        <taxon>Pleosporales</taxon>
        <taxon>Lophiostomataceae</taxon>
        <taxon>Lophiostoma</taxon>
    </lineage>
</organism>
<sequence length="299" mass="32139">MQAVVGDVELVRKRGATPSSRGRRRGERANQACGPGVDSDIDKTNLLDTSGQTRQQRARADGPQQRRSGWQKSTLGGGCGGSWHAEGEVQRQRRLQARGFAASSERPVRRAKTATGRAGAASRRRRAREAVESARGRRAKLGGVVCGMKRAGVRGEERQNPNEGSLARISAAFLRPLGQRARARGNAQDQSSALHASQLYMPSNPLRCAGRDFIASSGRKLRQPGSSAVRASTPPTALEPTRPWPHILLPSACDCGPRTPQYKTLSYPMHTGRLLRAMARTALTMAVGNLVAAEGMPPP</sequence>
<feature type="region of interest" description="Disordered" evidence="1">
    <location>
        <begin position="99"/>
        <end position="124"/>
    </location>
</feature>
<proteinExistence type="predicted"/>
<accession>A0A6A6TNS5</accession>
<evidence type="ECO:0000313" key="2">
    <source>
        <dbReference type="EMBL" id="KAF2661422.1"/>
    </source>
</evidence>
<dbReference type="Proteomes" id="UP000799324">
    <property type="component" value="Unassembled WGS sequence"/>
</dbReference>